<protein>
    <submittedName>
        <fullName evidence="2">Uncharacterized protein</fullName>
    </submittedName>
</protein>
<dbReference type="AlphaFoldDB" id="A0A2P2N3K7"/>
<proteinExistence type="predicted"/>
<organism evidence="2">
    <name type="scientific">Rhizophora mucronata</name>
    <name type="common">Asiatic mangrove</name>
    <dbReference type="NCBI Taxonomy" id="61149"/>
    <lineage>
        <taxon>Eukaryota</taxon>
        <taxon>Viridiplantae</taxon>
        <taxon>Streptophyta</taxon>
        <taxon>Embryophyta</taxon>
        <taxon>Tracheophyta</taxon>
        <taxon>Spermatophyta</taxon>
        <taxon>Magnoliopsida</taxon>
        <taxon>eudicotyledons</taxon>
        <taxon>Gunneridae</taxon>
        <taxon>Pentapetalae</taxon>
        <taxon>rosids</taxon>
        <taxon>fabids</taxon>
        <taxon>Malpighiales</taxon>
        <taxon>Rhizophoraceae</taxon>
        <taxon>Rhizophora</taxon>
    </lineage>
</organism>
<name>A0A2P2N3K7_RHIMU</name>
<sequence length="58" mass="6660">MKFKKVRPTPLLQILRAREKLNAVTCRYSDLSLSPKFSGPNEKPKSLAPQYDDQPILM</sequence>
<reference evidence="2" key="1">
    <citation type="submission" date="2018-02" db="EMBL/GenBank/DDBJ databases">
        <title>Rhizophora mucronata_Transcriptome.</title>
        <authorList>
            <person name="Meera S.P."/>
            <person name="Sreeshan A."/>
            <person name="Augustine A."/>
        </authorList>
    </citation>
    <scope>NUCLEOTIDE SEQUENCE</scope>
    <source>
        <tissue evidence="2">Leaf</tissue>
    </source>
</reference>
<dbReference type="EMBL" id="GGEC01056578">
    <property type="protein sequence ID" value="MBX37062.1"/>
    <property type="molecule type" value="Transcribed_RNA"/>
</dbReference>
<feature type="region of interest" description="Disordered" evidence="1">
    <location>
        <begin position="31"/>
        <end position="58"/>
    </location>
</feature>
<accession>A0A2P2N3K7</accession>
<evidence type="ECO:0000313" key="2">
    <source>
        <dbReference type="EMBL" id="MBX37062.1"/>
    </source>
</evidence>
<evidence type="ECO:0000256" key="1">
    <source>
        <dbReference type="SAM" id="MobiDB-lite"/>
    </source>
</evidence>